<keyword evidence="3" id="KW-1185">Reference proteome</keyword>
<name>A0A6L5BC76_APIGR</name>
<dbReference type="EMBL" id="WRXP01003436">
    <property type="protein sequence ID" value="KAF1001633.1"/>
    <property type="molecule type" value="Genomic_DNA"/>
</dbReference>
<dbReference type="Proteomes" id="UP000593563">
    <property type="component" value="Unassembled WGS sequence"/>
</dbReference>
<protein>
    <submittedName>
        <fullName evidence="2">Uncharacterized protein</fullName>
    </submittedName>
</protein>
<evidence type="ECO:0000313" key="3">
    <source>
        <dbReference type="Proteomes" id="UP000593563"/>
    </source>
</evidence>
<proteinExistence type="predicted"/>
<accession>A0A6L5BC76</accession>
<dbReference type="EMBL" id="WRXP01003436">
    <property type="protein sequence ID" value="KAF1001634.1"/>
    <property type="molecule type" value="Genomic_DNA"/>
</dbReference>
<gene>
    <name evidence="1" type="ORF">AG4045_018229</name>
    <name evidence="2" type="ORF">AG4045_018230</name>
</gene>
<dbReference type="AlphaFoldDB" id="A0A6L5BC76"/>
<evidence type="ECO:0000313" key="1">
    <source>
        <dbReference type="EMBL" id="KAF1001633.1"/>
    </source>
</evidence>
<reference evidence="2" key="1">
    <citation type="submission" date="2020-01" db="EMBL/GenBank/DDBJ databases">
        <title>The Celery Genome Sequence Reveals Sequential Paleo-tetraploidization, Resistance Gene Elimination, Karyotype Evolution, and Functional Innovation in Apiales.</title>
        <authorList>
            <person name="Song X."/>
        </authorList>
    </citation>
    <scope>NUCLEOTIDE SEQUENCE</scope>
    <source>
        <tissue evidence="2">Leaf</tissue>
    </source>
</reference>
<sequence length="81" mass="9264">MIDLNKQENTYNGNGLAAMRTPASVLDLTRNEASFSSKQPTDKSKAPIFYLNQRLVEEEYQDNCELVKQDKLSGFYFNVKP</sequence>
<evidence type="ECO:0000313" key="2">
    <source>
        <dbReference type="EMBL" id="KAF1001634.1"/>
    </source>
</evidence>
<organism evidence="2 3">
    <name type="scientific">Apium graveolens</name>
    <name type="common">Celery</name>
    <dbReference type="NCBI Taxonomy" id="4045"/>
    <lineage>
        <taxon>Eukaryota</taxon>
        <taxon>Viridiplantae</taxon>
        <taxon>Streptophyta</taxon>
        <taxon>Embryophyta</taxon>
        <taxon>Tracheophyta</taxon>
        <taxon>Spermatophyta</taxon>
        <taxon>Magnoliopsida</taxon>
        <taxon>eudicotyledons</taxon>
        <taxon>Gunneridae</taxon>
        <taxon>Pentapetalae</taxon>
        <taxon>asterids</taxon>
        <taxon>campanulids</taxon>
        <taxon>Apiales</taxon>
        <taxon>Apiaceae</taxon>
        <taxon>Apioideae</taxon>
        <taxon>apioid superclade</taxon>
        <taxon>Apieae</taxon>
        <taxon>Apium</taxon>
    </lineage>
</organism>
<comment type="caution">
    <text evidence="2">The sequence shown here is derived from an EMBL/GenBank/DDBJ whole genome shotgun (WGS) entry which is preliminary data.</text>
</comment>